<organism evidence="1 2">
    <name type="scientific">Naganishia onofrii</name>
    <dbReference type="NCBI Taxonomy" id="1851511"/>
    <lineage>
        <taxon>Eukaryota</taxon>
        <taxon>Fungi</taxon>
        <taxon>Dikarya</taxon>
        <taxon>Basidiomycota</taxon>
        <taxon>Agaricomycotina</taxon>
        <taxon>Tremellomycetes</taxon>
        <taxon>Filobasidiales</taxon>
        <taxon>Filobasidiaceae</taxon>
        <taxon>Naganishia</taxon>
    </lineage>
</organism>
<dbReference type="EMBL" id="JASBWV010000027">
    <property type="protein sequence ID" value="KAJ9118826.1"/>
    <property type="molecule type" value="Genomic_DNA"/>
</dbReference>
<sequence length="885" mass="97308">MGDLLAGGKRARPDSTQDEQPTFSEMTHKRARVASKSGEPICSAYQDVFEYPEVFLNILSFLSVEDLVTFERVNKYWRRICTDQWLWKRIYLAKYPYPSIRQQRARRRSYHSSSSEELALVEQQARDASPTDEGFSAAPAVIHPGEPSLQNYGSTPKTLNRPLPAPSEDLEFQEFSRPRVDWKLLTKIDTNWATGTAGQYSLSPSPSPAPVPSSSRRTHLQDSPTKRNDESMSIPTLSSPPGSIRNAGVTQRRQQPERHLLALSSPFIFVSYATSPLLHVHASTQAISDTGGFSKNGLASQNPPLALIPPPPGWSSLSRPDFITCIKVDSNDLANSAAGSSTNHALPVRIAVFYQSGGFVILSVNPRSMPSSSPTPQTLPRVTWSRVLVHKPSNSLSRARRSIFHARTQGDPVVVAQFHSPILISCSQKFYISVWQLPESVPVSECRSEEARHPPLQGNKDATLLKTLHSPVSFHPATLSLSDITAQHSKQEEDNENDEWESANHGLHLQPPSHYRASLAYAVPLYPERWTLAVQDFDISLPGKRTPTTSLAAFGTVEVGDCFHVGRSSVSGSYRLPLRWPLRPTSEIVGVKGDSAIGIGLDDNFAVLAGSDNQIQVYKVPERSSLTSHSSSGIADLGSKSMTARSIPHQPHDANAIRRELTHVQTLLAHSSAITAIALENGRCVSAGNDEKILVWNVDREADIVPADDGTGLELEEVDPADLLGGWTTVGSAMDKESSQLTDGAKWSHVEVRTSRGQASAISTRHNPTRSGKNAARESTAKLRPLSSCGTLHQQILPMPPVTHPLSLANAAREYLPTPRSRNDKINSFDSQLYPIKRVNRVVEQLAFNEDRIVGLVRPRDEDVGERLSSSDMEEGVIKVWTFDV</sequence>
<evidence type="ECO:0000313" key="1">
    <source>
        <dbReference type="EMBL" id="KAJ9118826.1"/>
    </source>
</evidence>
<evidence type="ECO:0000313" key="2">
    <source>
        <dbReference type="Proteomes" id="UP001234202"/>
    </source>
</evidence>
<keyword evidence="2" id="KW-1185">Reference proteome</keyword>
<reference evidence="1" key="1">
    <citation type="submission" date="2023-04" db="EMBL/GenBank/DDBJ databases">
        <title>Draft Genome sequencing of Naganishia species isolated from polar environments using Oxford Nanopore Technology.</title>
        <authorList>
            <person name="Leo P."/>
            <person name="Venkateswaran K."/>
        </authorList>
    </citation>
    <scope>NUCLEOTIDE SEQUENCE</scope>
    <source>
        <strain evidence="1">DBVPG 5303</strain>
    </source>
</reference>
<comment type="caution">
    <text evidence="1">The sequence shown here is derived from an EMBL/GenBank/DDBJ whole genome shotgun (WGS) entry which is preliminary data.</text>
</comment>
<dbReference type="Proteomes" id="UP001234202">
    <property type="component" value="Unassembled WGS sequence"/>
</dbReference>
<accession>A0ACC2X6Z3</accession>
<gene>
    <name evidence="1" type="ORF">QFC24_006025</name>
</gene>
<name>A0ACC2X6Z3_9TREE</name>
<protein>
    <submittedName>
        <fullName evidence="1">Uncharacterized protein</fullName>
    </submittedName>
</protein>
<proteinExistence type="predicted"/>